<evidence type="ECO:0000256" key="2">
    <source>
        <dbReference type="ARBA" id="ARBA00004613"/>
    </source>
</evidence>
<dbReference type="InterPro" id="IPR045379">
    <property type="entry name" value="Crinkler_N"/>
</dbReference>
<reference evidence="5 6" key="1">
    <citation type="journal article" date="2018" name="Evol. Lett.">
        <title>Horizontal gene cluster transfer increased hallucinogenic mushroom diversity.</title>
        <authorList>
            <person name="Reynolds H.T."/>
            <person name="Vijayakumar V."/>
            <person name="Gluck-Thaler E."/>
            <person name="Korotkin H.B."/>
            <person name="Matheny P.B."/>
            <person name="Slot J.C."/>
        </authorList>
    </citation>
    <scope>NUCLEOTIDE SEQUENCE [LARGE SCALE GENOMIC DNA]</scope>
    <source>
        <strain evidence="5 6">2631</strain>
    </source>
</reference>
<dbReference type="GO" id="GO:0005576">
    <property type="term" value="C:extracellular region"/>
    <property type="evidence" value="ECO:0007669"/>
    <property type="project" value="UniProtKB-SubCell"/>
</dbReference>
<evidence type="ECO:0000256" key="1">
    <source>
        <dbReference type="ARBA" id="ARBA00004340"/>
    </source>
</evidence>
<dbReference type="EMBL" id="NHYD01000415">
    <property type="protein sequence ID" value="PPQ94238.1"/>
    <property type="molecule type" value="Genomic_DNA"/>
</dbReference>
<dbReference type="InParanoid" id="A0A409XU30"/>
<name>A0A409XU30_PSICY</name>
<evidence type="ECO:0000313" key="6">
    <source>
        <dbReference type="Proteomes" id="UP000283269"/>
    </source>
</evidence>
<protein>
    <recommendedName>
        <fullName evidence="4">Crinkler effector protein N-terminal domain-containing protein</fullName>
    </recommendedName>
</protein>
<evidence type="ECO:0000256" key="3">
    <source>
        <dbReference type="ARBA" id="ARBA00022525"/>
    </source>
</evidence>
<comment type="subcellular location">
    <subcellularLocation>
        <location evidence="1">Host cell</location>
    </subcellularLocation>
    <subcellularLocation>
        <location evidence="2">Secreted</location>
    </subcellularLocation>
</comment>
<dbReference type="OrthoDB" id="3020197at2759"/>
<keyword evidence="3" id="KW-0964">Secreted</keyword>
<gene>
    <name evidence="5" type="ORF">CVT25_006664</name>
</gene>
<dbReference type="GO" id="GO:0043657">
    <property type="term" value="C:host cell"/>
    <property type="evidence" value="ECO:0007669"/>
    <property type="project" value="UniProtKB-SubCell"/>
</dbReference>
<comment type="caution">
    <text evidence="5">The sequence shown here is derived from an EMBL/GenBank/DDBJ whole genome shotgun (WGS) entry which is preliminary data.</text>
</comment>
<sequence length="100" mass="11157">MSLKKAVQAVAALDPTQYLELNCFVLGDDHKKIPKTAKAGTLNDLIKEKRAPHLNHVDASDLLLWCVSFPLDDLEATKLENINLDDYSFHQSQTMLAPIP</sequence>
<dbReference type="Pfam" id="PF20147">
    <property type="entry name" value="Crinkler"/>
    <property type="match status" value="1"/>
</dbReference>
<accession>A0A409XU30</accession>
<proteinExistence type="predicted"/>
<evidence type="ECO:0000259" key="4">
    <source>
        <dbReference type="Pfam" id="PF20147"/>
    </source>
</evidence>
<evidence type="ECO:0000313" key="5">
    <source>
        <dbReference type="EMBL" id="PPQ94238.1"/>
    </source>
</evidence>
<feature type="domain" description="Crinkler effector protein N-terminal" evidence="4">
    <location>
        <begin position="19"/>
        <end position="91"/>
    </location>
</feature>
<dbReference type="AlphaFoldDB" id="A0A409XU30"/>
<dbReference type="Proteomes" id="UP000283269">
    <property type="component" value="Unassembled WGS sequence"/>
</dbReference>
<keyword evidence="6" id="KW-1185">Reference proteome</keyword>
<organism evidence="5 6">
    <name type="scientific">Psilocybe cyanescens</name>
    <dbReference type="NCBI Taxonomy" id="93625"/>
    <lineage>
        <taxon>Eukaryota</taxon>
        <taxon>Fungi</taxon>
        <taxon>Dikarya</taxon>
        <taxon>Basidiomycota</taxon>
        <taxon>Agaricomycotina</taxon>
        <taxon>Agaricomycetes</taxon>
        <taxon>Agaricomycetidae</taxon>
        <taxon>Agaricales</taxon>
        <taxon>Agaricineae</taxon>
        <taxon>Strophariaceae</taxon>
        <taxon>Psilocybe</taxon>
    </lineage>
</organism>